<dbReference type="GeneID" id="119741757"/>
<evidence type="ECO:0000256" key="1">
    <source>
        <dbReference type="ARBA" id="ARBA00004123"/>
    </source>
</evidence>
<evidence type="ECO:0000313" key="11">
    <source>
        <dbReference type="EnsemblMetazoa" id="XP_038073566.1"/>
    </source>
</evidence>
<dbReference type="EnsemblMetazoa" id="XM_038217638.1">
    <property type="protein sequence ID" value="XP_038073566.1"/>
    <property type="gene ID" value="LOC119741757"/>
</dbReference>
<dbReference type="RefSeq" id="XP_038073566.1">
    <property type="nucleotide sequence ID" value="XM_038217638.1"/>
</dbReference>
<keyword evidence="12" id="KW-1185">Reference proteome</keyword>
<dbReference type="GO" id="GO:0003681">
    <property type="term" value="F:bent DNA binding"/>
    <property type="evidence" value="ECO:0007669"/>
    <property type="project" value="TreeGrafter"/>
</dbReference>
<dbReference type="GO" id="GO:0001006">
    <property type="term" value="F:RNA polymerase III type 3 promoter sequence-specific DNA binding"/>
    <property type="evidence" value="ECO:0007669"/>
    <property type="project" value="TreeGrafter"/>
</dbReference>
<dbReference type="GO" id="GO:0042795">
    <property type="term" value="P:snRNA transcription by RNA polymerase II"/>
    <property type="evidence" value="ECO:0007669"/>
    <property type="project" value="TreeGrafter"/>
</dbReference>
<comment type="similarity">
    <text evidence="2">Belongs to the SNAPC3/SRD2 family.</text>
</comment>
<dbReference type="Proteomes" id="UP000887568">
    <property type="component" value="Unplaced"/>
</dbReference>
<dbReference type="GO" id="GO:0019185">
    <property type="term" value="C:snRNA-activating protein complex"/>
    <property type="evidence" value="ECO:0007669"/>
    <property type="project" value="TreeGrafter"/>
</dbReference>
<keyword evidence="6" id="KW-0804">Transcription</keyword>
<dbReference type="CTD" id="6619"/>
<evidence type="ECO:0000313" key="12">
    <source>
        <dbReference type="Proteomes" id="UP000887568"/>
    </source>
</evidence>
<comment type="function">
    <text evidence="8">Part of the SNAPc complex required for the transcription of both RNA polymerase II and III small-nuclear RNA genes. Binds to the proximal sequence element (PSE), a non-TATA-box basal promoter element common to these 2 types of genes. Recruits TBP and BRF2 to the U6 snRNA TATA box.</text>
</comment>
<dbReference type="InterPro" id="IPR022042">
    <property type="entry name" value="snRNA-activating_su3"/>
</dbReference>
<evidence type="ECO:0000256" key="8">
    <source>
        <dbReference type="ARBA" id="ARBA00025193"/>
    </source>
</evidence>
<name>A0A914BC06_PATMI</name>
<reference evidence="11" key="1">
    <citation type="submission" date="2022-11" db="UniProtKB">
        <authorList>
            <consortium name="EnsemblMetazoa"/>
        </authorList>
    </citation>
    <scope>IDENTIFICATION</scope>
</reference>
<keyword evidence="7" id="KW-0539">Nucleus</keyword>
<dbReference type="PANTHER" id="PTHR13421:SF16">
    <property type="entry name" value="SNRNA-ACTIVATING PROTEIN COMPLEX SUBUNIT 3"/>
    <property type="match status" value="1"/>
</dbReference>
<comment type="subcellular location">
    <subcellularLocation>
        <location evidence="1">Nucleus</location>
    </subcellularLocation>
</comment>
<dbReference type="GO" id="GO:0042796">
    <property type="term" value="P:snRNA transcription by RNA polymerase III"/>
    <property type="evidence" value="ECO:0007669"/>
    <property type="project" value="TreeGrafter"/>
</dbReference>
<dbReference type="RefSeq" id="XP_038073567.1">
    <property type="nucleotide sequence ID" value="XM_038217639.1"/>
</dbReference>
<evidence type="ECO:0000256" key="2">
    <source>
        <dbReference type="ARBA" id="ARBA00010410"/>
    </source>
</evidence>
<dbReference type="OMA" id="AHRDDCL"/>
<dbReference type="GO" id="GO:0000978">
    <property type="term" value="F:RNA polymerase II cis-regulatory region sequence-specific DNA binding"/>
    <property type="evidence" value="ECO:0007669"/>
    <property type="project" value="TreeGrafter"/>
</dbReference>
<evidence type="ECO:0000256" key="7">
    <source>
        <dbReference type="ARBA" id="ARBA00023242"/>
    </source>
</evidence>
<keyword evidence="4" id="KW-0805">Transcription regulation</keyword>
<protein>
    <recommendedName>
        <fullName evidence="3">snRNA-activating protein complex subunit 3</fullName>
    </recommendedName>
    <alternativeName>
        <fullName evidence="10">Small nuclear RNA-activating complex polypeptide 3</fullName>
    </alternativeName>
</protein>
<dbReference type="Pfam" id="PF12251">
    <property type="entry name" value="SNAPC3"/>
    <property type="match status" value="1"/>
</dbReference>
<dbReference type="AlphaFoldDB" id="A0A914BC06"/>
<dbReference type="GO" id="GO:0005634">
    <property type="term" value="C:nucleus"/>
    <property type="evidence" value="ECO:0007669"/>
    <property type="project" value="UniProtKB-SubCell"/>
</dbReference>
<dbReference type="OrthoDB" id="46583at2759"/>
<keyword evidence="5" id="KW-0238">DNA-binding</keyword>
<evidence type="ECO:0000256" key="4">
    <source>
        <dbReference type="ARBA" id="ARBA00023015"/>
    </source>
</evidence>
<proteinExistence type="inferred from homology"/>
<evidence type="ECO:0000256" key="10">
    <source>
        <dbReference type="ARBA" id="ARBA00029606"/>
    </source>
</evidence>
<dbReference type="EnsemblMetazoa" id="XM_038217639.1">
    <property type="protein sequence ID" value="XP_038073567.1"/>
    <property type="gene ID" value="LOC119741757"/>
</dbReference>
<comment type="subunit">
    <text evidence="9">Part of the SNAPc complex composed of 5 subunits: SNAPC1, SNAPC2, SNAPC3, SNAPC4 and SNAPC5. SNAPC3 interacts with SNAPC1.</text>
</comment>
<evidence type="ECO:0000256" key="5">
    <source>
        <dbReference type="ARBA" id="ARBA00023125"/>
    </source>
</evidence>
<sequence>MDDNDEDVMPEDMYRDESGFVVTPLVHVGDFLTECEQVVGSEELMLPEKIQKSTGEMAEMMETTAEVVEELEKVCSPEMLHSPAEDDHPLDIGCSLGTSKGIPEGAEHLKTLQLRHKKYGKMDKRYRKTDVSRDCFNAAIDDEEEICVKKPTAVLSVTFFRASQAIHQSNVYRPHFVDRAILVMADQKLTALRDKIICAADLCVASGEYSQVPDAPQEPKQQDLYKSSYFVIEDTFYNDHRDPLSRDLSKVVLDWMKPKKTMQSKSMDDFTFNDLDIRLGYPYLYNHLGNCQHIMVFTDLRLLTNTDCQDPSMYPVLIHKPGWKRVICTCCNIYTSKWKTYADSFSNVDPSFYCEKCFKMLHYDKHDNKLGSFTAYPFVDPGIFS</sequence>
<evidence type="ECO:0000256" key="6">
    <source>
        <dbReference type="ARBA" id="ARBA00023163"/>
    </source>
</evidence>
<evidence type="ECO:0000256" key="3">
    <source>
        <dbReference type="ARBA" id="ARBA00013634"/>
    </source>
</evidence>
<dbReference type="GO" id="GO:0001046">
    <property type="term" value="F:core promoter sequence-specific DNA binding"/>
    <property type="evidence" value="ECO:0007669"/>
    <property type="project" value="TreeGrafter"/>
</dbReference>
<organism evidence="11 12">
    <name type="scientific">Patiria miniata</name>
    <name type="common">Bat star</name>
    <name type="synonym">Asterina miniata</name>
    <dbReference type="NCBI Taxonomy" id="46514"/>
    <lineage>
        <taxon>Eukaryota</taxon>
        <taxon>Metazoa</taxon>
        <taxon>Echinodermata</taxon>
        <taxon>Eleutherozoa</taxon>
        <taxon>Asterozoa</taxon>
        <taxon>Asteroidea</taxon>
        <taxon>Valvatacea</taxon>
        <taxon>Valvatida</taxon>
        <taxon>Asterinidae</taxon>
        <taxon>Patiria</taxon>
    </lineage>
</organism>
<evidence type="ECO:0000256" key="9">
    <source>
        <dbReference type="ARBA" id="ARBA00025958"/>
    </source>
</evidence>
<dbReference type="PANTHER" id="PTHR13421">
    <property type="entry name" value="SNRNA-ACTIVATING PROTEIN COMPLEX SUBUNIT 3"/>
    <property type="match status" value="1"/>
</dbReference>
<accession>A0A914BC06</accession>